<feature type="repeat" description="WD" evidence="3">
    <location>
        <begin position="694"/>
        <end position="715"/>
    </location>
</feature>
<dbReference type="InterPro" id="IPR020472">
    <property type="entry name" value="WD40_PAC1"/>
</dbReference>
<feature type="compositionally biased region" description="Low complexity" evidence="4">
    <location>
        <begin position="815"/>
        <end position="836"/>
    </location>
</feature>
<feature type="repeat" description="WD" evidence="3">
    <location>
        <begin position="548"/>
        <end position="582"/>
    </location>
</feature>
<feature type="region of interest" description="Disordered" evidence="4">
    <location>
        <begin position="751"/>
        <end position="851"/>
    </location>
</feature>
<feature type="repeat" description="WD" evidence="3">
    <location>
        <begin position="508"/>
        <end position="548"/>
    </location>
</feature>
<dbReference type="PROSITE" id="PS50082">
    <property type="entry name" value="WD_REPEATS_2"/>
    <property type="match status" value="4"/>
</dbReference>
<reference evidence="5 6" key="1">
    <citation type="submission" date="2018-04" db="EMBL/GenBank/DDBJ databases">
        <authorList>
            <person name="Vogel A."/>
        </authorList>
    </citation>
    <scope>NUCLEOTIDE SEQUENCE [LARGE SCALE GENOMIC DNA]</scope>
</reference>
<dbReference type="Gene3D" id="2.130.10.10">
    <property type="entry name" value="YVTN repeat-like/Quinoprotein amine dehydrogenase"/>
    <property type="match status" value="1"/>
</dbReference>
<feature type="compositionally biased region" description="Acidic residues" evidence="4">
    <location>
        <begin position="803"/>
        <end position="812"/>
    </location>
</feature>
<dbReference type="InterPro" id="IPR001680">
    <property type="entry name" value="WD40_rpt"/>
</dbReference>
<dbReference type="PROSITE" id="PS50294">
    <property type="entry name" value="WD_REPEATS_REGION"/>
    <property type="match status" value="3"/>
</dbReference>
<feature type="repeat" description="WD" evidence="3">
    <location>
        <begin position="411"/>
        <end position="452"/>
    </location>
</feature>
<dbReference type="InterPro" id="IPR019775">
    <property type="entry name" value="WD40_repeat_CS"/>
</dbReference>
<feature type="region of interest" description="Disordered" evidence="4">
    <location>
        <begin position="109"/>
        <end position="183"/>
    </location>
</feature>
<dbReference type="AlphaFoldDB" id="A0A484LY80"/>
<keyword evidence="1 3" id="KW-0853">WD repeat</keyword>
<evidence type="ECO:0000313" key="6">
    <source>
        <dbReference type="Proteomes" id="UP000595140"/>
    </source>
</evidence>
<dbReference type="OrthoDB" id="408728at2759"/>
<evidence type="ECO:0000313" key="5">
    <source>
        <dbReference type="EMBL" id="VFQ81522.1"/>
    </source>
</evidence>
<proteinExistence type="predicted"/>
<feature type="region of interest" description="Disordered" evidence="4">
    <location>
        <begin position="450"/>
        <end position="483"/>
    </location>
</feature>
<feature type="region of interest" description="Disordered" evidence="4">
    <location>
        <begin position="67"/>
        <end position="86"/>
    </location>
</feature>
<dbReference type="PANTHER" id="PTHR14221:SF41">
    <property type="entry name" value="TRANSDUCIN_WD40 REPEAT-LIKE SUPERFAMILY PROTEIN"/>
    <property type="match status" value="1"/>
</dbReference>
<evidence type="ECO:0000256" key="2">
    <source>
        <dbReference type="ARBA" id="ARBA00022737"/>
    </source>
</evidence>
<feature type="compositionally biased region" description="Pro residues" evidence="4">
    <location>
        <begin position="154"/>
        <end position="169"/>
    </location>
</feature>
<name>A0A484LY80_9ASTE</name>
<evidence type="ECO:0000256" key="4">
    <source>
        <dbReference type="SAM" id="MobiDB-lite"/>
    </source>
</evidence>
<dbReference type="InterPro" id="IPR040324">
    <property type="entry name" value="WDR44/Dgr2"/>
</dbReference>
<keyword evidence="6" id="KW-1185">Reference proteome</keyword>
<sequence>MERKRTLKLSWDELEGGEEDDDQFFDPRDRLSCAVPLDLATFNSEEEDDDEFEDSRLSLSSTCLEMEENDNHHHHHQEAPQSIMGEDYRMWMADPGDIKERRKRLLQGMGLASSRIVRAISRKPSRIPAPKPSASSSKNGSNKPEKDMPRQETPNPPSDDTPPPPPPPQGKEKGREVGTTAEFVPIVLVRSRSDGDIEYSSAETKRRKEELIGPVSKQRLTRTSSGLKTYRPAGISNLAAGPVIVAAQPKKWKTRRRAQASTTDECFGSFFLIKNLDTGKEFIVKECNENGMWNKLSDLQTGKQLTMEEFEKHVGHSRLVKELMHRGRRDNKMVNMNSYISKSFRYSKKTSVALMKNIKGVANSMSFKVMNEKDHMDEKKQQKKNSSEWIKVQQQGKSHKEFTGLQLCQEIQAHDGAIWTIKFSNDARFLASAGEDRVIHIWETQEVEVVRPPPPPEERGGAATPLHPSLLAGKGKSASTKKRDSVIPEYVSMPESVFAFSEKPVCTLNGHQDEVLDLSWSKSQLLLSSSMDKTVRLWDIENQSCLKMFAHNDYVTCIQFNPANDDYFVSGSLDAKVRLWNVPGRKVVDWTDQKDMVTAIAYTPDGEGVIIGLQKGSCRLYRITDCKLEQEEQVDIDQKKKSQNKKITGFEFSKSNPSELLITSADSYIRIHDGTNFTLKFKGFKITSSQISGSFSQDGKYVISASEDSQVYVWKREEVKSSMGGKPRCVTVQAHEHFPCKDVSVAISWPGRMTKNEPPPPQMHLSKPTTAAAAALPPPHPTTKRSALPPLPKKNCGVTGEPADQEEDDDRDENSSSNQPLDKSMASPAPSRSSSSVNLPEESGGTTQQGGSAAVQAAAWGMVIVTASSGGEIRVYQNFGLPVKANRQTNLFIT</sequence>
<dbReference type="SUPFAM" id="SSF50978">
    <property type="entry name" value="WD40 repeat-like"/>
    <property type="match status" value="1"/>
</dbReference>
<dbReference type="PANTHER" id="PTHR14221">
    <property type="entry name" value="WD REPEAT DOMAIN 44"/>
    <property type="match status" value="1"/>
</dbReference>
<dbReference type="PROSITE" id="PS00678">
    <property type="entry name" value="WD_REPEATS_1"/>
    <property type="match status" value="1"/>
</dbReference>
<organism evidence="5 6">
    <name type="scientific">Cuscuta campestris</name>
    <dbReference type="NCBI Taxonomy" id="132261"/>
    <lineage>
        <taxon>Eukaryota</taxon>
        <taxon>Viridiplantae</taxon>
        <taxon>Streptophyta</taxon>
        <taxon>Embryophyta</taxon>
        <taxon>Tracheophyta</taxon>
        <taxon>Spermatophyta</taxon>
        <taxon>Magnoliopsida</taxon>
        <taxon>eudicotyledons</taxon>
        <taxon>Gunneridae</taxon>
        <taxon>Pentapetalae</taxon>
        <taxon>asterids</taxon>
        <taxon>lamiids</taxon>
        <taxon>Solanales</taxon>
        <taxon>Convolvulaceae</taxon>
        <taxon>Cuscuteae</taxon>
        <taxon>Cuscuta</taxon>
        <taxon>Cuscuta subgen. Grammica</taxon>
        <taxon>Cuscuta sect. Cleistogrammica</taxon>
    </lineage>
</organism>
<dbReference type="Proteomes" id="UP000595140">
    <property type="component" value="Unassembled WGS sequence"/>
</dbReference>
<evidence type="ECO:0000256" key="1">
    <source>
        <dbReference type="ARBA" id="ARBA00022574"/>
    </source>
</evidence>
<dbReference type="SMART" id="SM00320">
    <property type="entry name" value="WD40"/>
    <property type="match status" value="7"/>
</dbReference>
<keyword evidence="2" id="KW-0677">Repeat</keyword>
<accession>A0A484LY80</accession>
<dbReference type="InterPro" id="IPR036322">
    <property type="entry name" value="WD40_repeat_dom_sf"/>
</dbReference>
<dbReference type="Pfam" id="PF00400">
    <property type="entry name" value="WD40"/>
    <property type="match status" value="4"/>
</dbReference>
<dbReference type="EMBL" id="OOIL02002240">
    <property type="protein sequence ID" value="VFQ81522.1"/>
    <property type="molecule type" value="Genomic_DNA"/>
</dbReference>
<feature type="compositionally biased region" description="Low complexity" evidence="4">
    <location>
        <begin position="126"/>
        <end position="142"/>
    </location>
</feature>
<dbReference type="InterPro" id="IPR015943">
    <property type="entry name" value="WD40/YVTN_repeat-like_dom_sf"/>
</dbReference>
<gene>
    <name evidence="5" type="ORF">CCAM_LOCUS23298</name>
</gene>
<dbReference type="PRINTS" id="PR00320">
    <property type="entry name" value="GPROTEINBRPT"/>
</dbReference>
<evidence type="ECO:0000256" key="3">
    <source>
        <dbReference type="PROSITE-ProRule" id="PRU00221"/>
    </source>
</evidence>
<protein>
    <submittedName>
        <fullName evidence="5">Uncharacterized protein</fullName>
    </submittedName>
</protein>